<dbReference type="InterPro" id="IPR051598">
    <property type="entry name" value="TSUP/Inactive_protease-like"/>
</dbReference>
<comment type="subcellular location">
    <subcellularLocation>
        <location evidence="6">Cell membrane</location>
        <topology evidence="6">Multi-pass membrane protein</topology>
    </subcellularLocation>
    <subcellularLocation>
        <location evidence="1">Membrane</location>
        <topology evidence="1">Multi-pass membrane protein</topology>
    </subcellularLocation>
</comment>
<dbReference type="PANTHER" id="PTHR43701">
    <property type="entry name" value="MEMBRANE TRANSPORTER PROTEIN MJ0441-RELATED"/>
    <property type="match status" value="1"/>
</dbReference>
<evidence type="ECO:0000256" key="1">
    <source>
        <dbReference type="ARBA" id="ARBA00004141"/>
    </source>
</evidence>
<gene>
    <name evidence="7" type="ORF">BTO20_34060</name>
</gene>
<evidence type="ECO:0000256" key="2">
    <source>
        <dbReference type="ARBA" id="ARBA00009142"/>
    </source>
</evidence>
<feature type="transmembrane region" description="Helical" evidence="6">
    <location>
        <begin position="103"/>
        <end position="122"/>
    </location>
</feature>
<protein>
    <recommendedName>
        <fullName evidence="6">Probable membrane transporter protein</fullName>
    </recommendedName>
</protein>
<proteinExistence type="inferred from homology"/>
<dbReference type="EMBL" id="CP020809">
    <property type="protein sequence ID" value="ART72916.1"/>
    <property type="molecule type" value="Genomic_DNA"/>
</dbReference>
<feature type="transmembrane region" description="Helical" evidence="6">
    <location>
        <begin position="225"/>
        <end position="243"/>
    </location>
</feature>
<reference evidence="7 8" key="1">
    <citation type="submission" date="2017-04" db="EMBL/GenBank/DDBJ databases">
        <title>Whole Genome Sequence of 1,4-Dioxane Degrading Bacterium Mycobacterium dioxanotrophicus PH-06.</title>
        <authorList>
            <person name="He Y."/>
        </authorList>
    </citation>
    <scope>NUCLEOTIDE SEQUENCE [LARGE SCALE GENOMIC DNA]</scope>
    <source>
        <strain evidence="7 8">PH-06</strain>
    </source>
</reference>
<dbReference type="GO" id="GO:0005886">
    <property type="term" value="C:plasma membrane"/>
    <property type="evidence" value="ECO:0007669"/>
    <property type="project" value="UniProtKB-SubCell"/>
</dbReference>
<dbReference type="PANTHER" id="PTHR43701:SF2">
    <property type="entry name" value="MEMBRANE TRANSPORTER PROTEIN YJNA-RELATED"/>
    <property type="match status" value="1"/>
</dbReference>
<evidence type="ECO:0000256" key="6">
    <source>
        <dbReference type="RuleBase" id="RU363041"/>
    </source>
</evidence>
<dbReference type="Pfam" id="PF01925">
    <property type="entry name" value="TauE"/>
    <property type="match status" value="1"/>
</dbReference>
<name>A0A1Y0CD32_9MYCO</name>
<feature type="transmembrane region" description="Helical" evidence="6">
    <location>
        <begin position="71"/>
        <end position="91"/>
    </location>
</feature>
<feature type="transmembrane region" description="Helical" evidence="6">
    <location>
        <begin position="165"/>
        <end position="188"/>
    </location>
</feature>
<dbReference type="AlphaFoldDB" id="A0A1Y0CD32"/>
<dbReference type="Proteomes" id="UP000195331">
    <property type="component" value="Chromosome"/>
</dbReference>
<evidence type="ECO:0000313" key="7">
    <source>
        <dbReference type="EMBL" id="ART72916.1"/>
    </source>
</evidence>
<keyword evidence="8" id="KW-1185">Reference proteome</keyword>
<dbReference type="KEGG" id="mdx:BTO20_34060"/>
<sequence length="273" mass="27744">MSESRRYSSDFRLSVDIPGRFDEGVTFEILVVIGALSGVTTVLFGFGGGFVTVPVIVWADAGLGSEAMRTAVATSAVVVFAASAIATASTRSEILASLRGKRVLLALLAVGGVVGGLAARVAPAELGRWSFVAYLGISLIDAVARPGFVRPVGVAAERQSIRAGFGLPVGAVAAFLGVGGSVLTVPLLRRAGHSMESATALANPMTIAITAPAVVPLIASVDVTSAAALLLGATPVVVVLRRYGITIPDIVHARAYVGLIGTVCVAMTLSALY</sequence>
<organism evidence="7 8">
    <name type="scientific">Mycobacterium dioxanotrophicus</name>
    <dbReference type="NCBI Taxonomy" id="482462"/>
    <lineage>
        <taxon>Bacteria</taxon>
        <taxon>Bacillati</taxon>
        <taxon>Actinomycetota</taxon>
        <taxon>Actinomycetes</taxon>
        <taxon>Mycobacteriales</taxon>
        <taxon>Mycobacteriaceae</taxon>
        <taxon>Mycobacterium</taxon>
    </lineage>
</organism>
<accession>A0A1Y0CD32</accession>
<dbReference type="OrthoDB" id="3431260at2"/>
<keyword evidence="6" id="KW-1003">Cell membrane</keyword>
<comment type="similarity">
    <text evidence="2 6">Belongs to the 4-toluene sulfonate uptake permease (TSUP) (TC 2.A.102) family.</text>
</comment>
<keyword evidence="4 6" id="KW-1133">Transmembrane helix</keyword>
<evidence type="ECO:0000256" key="3">
    <source>
        <dbReference type="ARBA" id="ARBA00022692"/>
    </source>
</evidence>
<feature type="transmembrane region" description="Helical" evidence="6">
    <location>
        <begin position="255"/>
        <end position="272"/>
    </location>
</feature>
<feature type="transmembrane region" description="Helical" evidence="6">
    <location>
        <begin position="200"/>
        <end position="219"/>
    </location>
</feature>
<evidence type="ECO:0000256" key="4">
    <source>
        <dbReference type="ARBA" id="ARBA00022989"/>
    </source>
</evidence>
<feature type="transmembrane region" description="Helical" evidence="6">
    <location>
        <begin position="29"/>
        <end position="59"/>
    </location>
</feature>
<evidence type="ECO:0000256" key="5">
    <source>
        <dbReference type="ARBA" id="ARBA00023136"/>
    </source>
</evidence>
<keyword evidence="5 6" id="KW-0472">Membrane</keyword>
<evidence type="ECO:0000313" key="8">
    <source>
        <dbReference type="Proteomes" id="UP000195331"/>
    </source>
</evidence>
<dbReference type="InterPro" id="IPR002781">
    <property type="entry name" value="TM_pro_TauE-like"/>
</dbReference>
<keyword evidence="3 6" id="KW-0812">Transmembrane</keyword>